<evidence type="ECO:0000313" key="6">
    <source>
        <dbReference type="EMBL" id="CAD9675504.1"/>
    </source>
</evidence>
<reference evidence="6" key="1">
    <citation type="submission" date="2021-01" db="EMBL/GenBank/DDBJ databases">
        <authorList>
            <person name="Corre E."/>
            <person name="Pelletier E."/>
            <person name="Niang G."/>
            <person name="Scheremetjew M."/>
            <person name="Finn R."/>
            <person name="Kale V."/>
            <person name="Holt S."/>
            <person name="Cochrane G."/>
            <person name="Meng A."/>
            <person name="Brown T."/>
            <person name="Cohen L."/>
        </authorList>
    </citation>
    <scope>NUCLEOTIDE SEQUENCE</scope>
    <source>
        <strain evidence="6">CCMP1243</strain>
    </source>
</reference>
<dbReference type="EMBL" id="HBHJ01009398">
    <property type="protein sequence ID" value="CAD9675504.1"/>
    <property type="molecule type" value="Transcribed_RNA"/>
</dbReference>
<dbReference type="Pfam" id="PF03179">
    <property type="entry name" value="V-ATPase_G"/>
    <property type="match status" value="1"/>
</dbReference>
<dbReference type="InterPro" id="IPR005124">
    <property type="entry name" value="V-ATPase_G"/>
</dbReference>
<dbReference type="GO" id="GO:0000221">
    <property type="term" value="C:vacuolar proton-transporting V-type ATPase, V1 domain"/>
    <property type="evidence" value="ECO:0007669"/>
    <property type="project" value="TreeGrafter"/>
</dbReference>
<accession>A0A7S2RMV1</accession>
<proteinExistence type="inferred from homology"/>
<keyword evidence="4 5" id="KW-0406">Ion transport</keyword>
<dbReference type="PANTHER" id="PTHR12713">
    <property type="entry name" value="VACUOLAR ATP SYNTHASE SUBUNIT G"/>
    <property type="match status" value="1"/>
</dbReference>
<gene>
    <name evidence="6" type="ORF">RMAR1173_LOCUS6104</name>
</gene>
<organism evidence="6">
    <name type="scientific">Rhizochromulina marina</name>
    <dbReference type="NCBI Taxonomy" id="1034831"/>
    <lineage>
        <taxon>Eukaryota</taxon>
        <taxon>Sar</taxon>
        <taxon>Stramenopiles</taxon>
        <taxon>Ochrophyta</taxon>
        <taxon>Dictyochophyceae</taxon>
        <taxon>Rhizochromulinales</taxon>
        <taxon>Rhizochromulina</taxon>
    </lineage>
</organism>
<keyword evidence="2 5" id="KW-0813">Transport</keyword>
<comment type="subunit">
    <text evidence="5">V-ATPase is a heteromultimeric enzyme made up of two complexes: the ATP-hydrolytic V1 complex and the proton translocation V0 complex.</text>
</comment>
<comment type="similarity">
    <text evidence="1 5">Belongs to the V-ATPase G subunit family.</text>
</comment>
<evidence type="ECO:0000256" key="5">
    <source>
        <dbReference type="RuleBase" id="RU364019"/>
    </source>
</evidence>
<dbReference type="NCBIfam" id="TIGR01147">
    <property type="entry name" value="V_ATP_synt_G"/>
    <property type="match status" value="1"/>
</dbReference>
<evidence type="ECO:0000256" key="1">
    <source>
        <dbReference type="ARBA" id="ARBA00010066"/>
    </source>
</evidence>
<dbReference type="GO" id="GO:0046961">
    <property type="term" value="F:proton-transporting ATPase activity, rotational mechanism"/>
    <property type="evidence" value="ECO:0007669"/>
    <property type="project" value="InterPro"/>
</dbReference>
<keyword evidence="3 5" id="KW-0375">Hydrogen ion transport</keyword>
<evidence type="ECO:0000256" key="2">
    <source>
        <dbReference type="ARBA" id="ARBA00022448"/>
    </source>
</evidence>
<dbReference type="GO" id="GO:0016887">
    <property type="term" value="F:ATP hydrolysis activity"/>
    <property type="evidence" value="ECO:0007669"/>
    <property type="project" value="TreeGrafter"/>
</dbReference>
<name>A0A7S2RMV1_9STRA</name>
<evidence type="ECO:0000256" key="3">
    <source>
        <dbReference type="ARBA" id="ARBA00022781"/>
    </source>
</evidence>
<dbReference type="Gene3D" id="1.20.5.2950">
    <property type="match status" value="1"/>
</dbReference>
<sequence length="105" mass="11601">MSSMNGIQELIAAETKATAIVQEQRQAKVERMKQAKVEAKQVVDGYRGEKDAAFEGRSAELQVGDEFAALEAQTQQEIAQMRSDFATNKESVAQMLLQHVTSVKN</sequence>
<dbReference type="PANTHER" id="PTHR12713:SF11">
    <property type="entry name" value="V-TYPE PROTON ATPASE SUBUNIT G"/>
    <property type="match status" value="1"/>
</dbReference>
<dbReference type="AlphaFoldDB" id="A0A7S2RMV1"/>
<protein>
    <recommendedName>
        <fullName evidence="5">V-type proton ATPase subunit G</fullName>
    </recommendedName>
</protein>
<comment type="function">
    <text evidence="5">Subunit of the V1 complex of vacuolar(H+)-ATPase (V-ATPase), a multisubunit enzyme composed of a peripheral complex (V1) that hydrolyzes ATP and a membrane integral complex (V0) that translocates protons. V-ATPase is responsible for acidifying and maintaining the pH of intracellular compartments and in some cell types, is targeted to the plasma membrane, where it is responsible for acidifying the extracellular environment.</text>
</comment>
<evidence type="ECO:0000256" key="4">
    <source>
        <dbReference type="ARBA" id="ARBA00023065"/>
    </source>
</evidence>